<accession>A0A2A5C9Z3</accession>
<evidence type="ECO:0000259" key="3">
    <source>
        <dbReference type="Pfam" id="PF00881"/>
    </source>
</evidence>
<dbReference type="AlphaFoldDB" id="A0A2A5C9Z3"/>
<organism evidence="4 5">
    <name type="scientific">SAR86 cluster bacterium</name>
    <dbReference type="NCBI Taxonomy" id="2030880"/>
    <lineage>
        <taxon>Bacteria</taxon>
        <taxon>Pseudomonadati</taxon>
        <taxon>Pseudomonadota</taxon>
        <taxon>Gammaproteobacteria</taxon>
        <taxon>SAR86 cluster</taxon>
    </lineage>
</organism>
<dbReference type="CDD" id="cd02138">
    <property type="entry name" value="TdsD-like"/>
    <property type="match status" value="1"/>
</dbReference>
<dbReference type="PANTHER" id="PTHR43673:SF10">
    <property type="entry name" value="NADH DEHYDROGENASE_NAD(P)H NITROREDUCTASE XCC3605-RELATED"/>
    <property type="match status" value="1"/>
</dbReference>
<dbReference type="Proteomes" id="UP000228987">
    <property type="component" value="Unassembled WGS sequence"/>
</dbReference>
<comment type="caution">
    <text evidence="4">The sequence shown here is derived from an EMBL/GenBank/DDBJ whole genome shotgun (WGS) entry which is preliminary data.</text>
</comment>
<dbReference type="Pfam" id="PF00881">
    <property type="entry name" value="Nitroreductase"/>
    <property type="match status" value="1"/>
</dbReference>
<dbReference type="SUPFAM" id="SSF55469">
    <property type="entry name" value="FMN-dependent nitroreductase-like"/>
    <property type="match status" value="1"/>
</dbReference>
<dbReference type="InterPro" id="IPR000415">
    <property type="entry name" value="Nitroreductase-like"/>
</dbReference>
<dbReference type="EMBL" id="NVWI01000008">
    <property type="protein sequence ID" value="PCJ40714.1"/>
    <property type="molecule type" value="Genomic_DNA"/>
</dbReference>
<protein>
    <submittedName>
        <fullName evidence="4">Nitroreductase</fullName>
    </submittedName>
</protein>
<evidence type="ECO:0000256" key="2">
    <source>
        <dbReference type="ARBA" id="ARBA00023002"/>
    </source>
</evidence>
<sequence length="198" mass="21925">MEKKIDTSEPINNIIATRWSGVSYDAERPVNQAQLLAIMEAARWAPSCFGDQPWRYIVCNKADNAEAWQKLYDCLAEGNQPWCINAPVLIAACHDTQFSMNDDPNPWGAYDTGAASVSMCIQAADLGLMSHQMAGFSADLIREKFEVPARFTPVAAIAIGYQTTEDGIPEAFKGRELSPRKRNPLSENFFMGAWAKDA</sequence>
<evidence type="ECO:0000256" key="1">
    <source>
        <dbReference type="ARBA" id="ARBA00007118"/>
    </source>
</evidence>
<proteinExistence type="inferred from homology"/>
<dbReference type="PANTHER" id="PTHR43673">
    <property type="entry name" value="NAD(P)H NITROREDUCTASE YDGI-RELATED"/>
    <property type="match status" value="1"/>
</dbReference>
<evidence type="ECO:0000313" key="4">
    <source>
        <dbReference type="EMBL" id="PCJ40714.1"/>
    </source>
</evidence>
<reference evidence="5" key="1">
    <citation type="submission" date="2017-08" db="EMBL/GenBank/DDBJ databases">
        <title>A dynamic microbial community with high functional redundancy inhabits the cold, oxic subseafloor aquifer.</title>
        <authorList>
            <person name="Tully B.J."/>
            <person name="Wheat C.G."/>
            <person name="Glazer B.T."/>
            <person name="Huber J.A."/>
        </authorList>
    </citation>
    <scope>NUCLEOTIDE SEQUENCE [LARGE SCALE GENOMIC DNA]</scope>
</reference>
<dbReference type="Gene3D" id="3.40.109.10">
    <property type="entry name" value="NADH Oxidase"/>
    <property type="match status" value="1"/>
</dbReference>
<evidence type="ECO:0000313" key="5">
    <source>
        <dbReference type="Proteomes" id="UP000228987"/>
    </source>
</evidence>
<comment type="similarity">
    <text evidence="1">Belongs to the nitroreductase family.</text>
</comment>
<feature type="domain" description="Nitroreductase" evidence="3">
    <location>
        <begin position="15"/>
        <end position="161"/>
    </location>
</feature>
<keyword evidence="2" id="KW-0560">Oxidoreductase</keyword>
<gene>
    <name evidence="4" type="ORF">COA71_10740</name>
</gene>
<dbReference type="GO" id="GO:0016491">
    <property type="term" value="F:oxidoreductase activity"/>
    <property type="evidence" value="ECO:0007669"/>
    <property type="project" value="UniProtKB-KW"/>
</dbReference>
<dbReference type="InterPro" id="IPR029479">
    <property type="entry name" value="Nitroreductase"/>
</dbReference>
<name>A0A2A5C9Z3_9GAMM</name>